<feature type="transmembrane region" description="Helical" evidence="1">
    <location>
        <begin position="199"/>
        <end position="221"/>
    </location>
</feature>
<dbReference type="InterPro" id="IPR026898">
    <property type="entry name" value="PrsW"/>
</dbReference>
<dbReference type="Pfam" id="PF13367">
    <property type="entry name" value="PrsW-protease"/>
    <property type="match status" value="1"/>
</dbReference>
<keyword evidence="1" id="KW-0812">Transmembrane</keyword>
<organism evidence="2 3">
    <name type="scientific">Actinoplanes utahensis</name>
    <dbReference type="NCBI Taxonomy" id="1869"/>
    <lineage>
        <taxon>Bacteria</taxon>
        <taxon>Bacillati</taxon>
        <taxon>Actinomycetota</taxon>
        <taxon>Actinomycetes</taxon>
        <taxon>Micromonosporales</taxon>
        <taxon>Micromonosporaceae</taxon>
        <taxon>Actinoplanes</taxon>
    </lineage>
</organism>
<keyword evidence="3" id="KW-1185">Reference proteome</keyword>
<feature type="transmembrane region" description="Helical" evidence="1">
    <location>
        <begin position="20"/>
        <end position="42"/>
    </location>
</feature>
<feature type="transmembrane region" description="Helical" evidence="1">
    <location>
        <begin position="120"/>
        <end position="144"/>
    </location>
</feature>
<feature type="transmembrane region" description="Helical" evidence="1">
    <location>
        <begin position="262"/>
        <end position="285"/>
    </location>
</feature>
<evidence type="ECO:0000313" key="3">
    <source>
        <dbReference type="Proteomes" id="UP000054537"/>
    </source>
</evidence>
<accession>A0A0A6UPJ8</accession>
<dbReference type="Proteomes" id="UP000054537">
    <property type="component" value="Unassembled WGS sequence"/>
</dbReference>
<feature type="transmembrane region" description="Helical" evidence="1">
    <location>
        <begin position="48"/>
        <end position="68"/>
    </location>
</feature>
<keyword evidence="1" id="KW-1133">Transmembrane helix</keyword>
<dbReference type="EMBL" id="JRTT01000019">
    <property type="protein sequence ID" value="KHD76234.1"/>
    <property type="molecule type" value="Genomic_DNA"/>
</dbReference>
<proteinExistence type="predicted"/>
<dbReference type="OrthoDB" id="9785431at2"/>
<gene>
    <name evidence="2" type="ORF">MB27_17560</name>
</gene>
<feature type="transmembrane region" description="Helical" evidence="1">
    <location>
        <begin position="405"/>
        <end position="423"/>
    </location>
</feature>
<feature type="transmembrane region" description="Helical" evidence="1">
    <location>
        <begin position="156"/>
        <end position="179"/>
    </location>
</feature>
<comment type="caution">
    <text evidence="2">The sequence shown here is derived from an EMBL/GenBank/DDBJ whole genome shotgun (WGS) entry which is preliminary data.</text>
</comment>
<protein>
    <recommendedName>
        <fullName evidence="4">Peptidase</fullName>
    </recommendedName>
</protein>
<dbReference type="AlphaFoldDB" id="A0A0A6UPJ8"/>
<feature type="transmembrane region" description="Helical" evidence="1">
    <location>
        <begin position="80"/>
        <end position="100"/>
    </location>
</feature>
<dbReference type="eggNOG" id="COG2339">
    <property type="taxonomic scope" value="Bacteria"/>
</dbReference>
<dbReference type="PANTHER" id="PTHR36844">
    <property type="entry name" value="PROTEASE PRSW"/>
    <property type="match status" value="1"/>
</dbReference>
<dbReference type="PANTHER" id="PTHR36844:SF1">
    <property type="entry name" value="PROTEASE PRSW"/>
    <property type="match status" value="1"/>
</dbReference>
<dbReference type="STRING" id="1869.MB27_17560"/>
<evidence type="ECO:0008006" key="4">
    <source>
        <dbReference type="Google" id="ProtNLM"/>
    </source>
</evidence>
<dbReference type="GO" id="GO:0008233">
    <property type="term" value="F:peptidase activity"/>
    <property type="evidence" value="ECO:0007669"/>
    <property type="project" value="InterPro"/>
</dbReference>
<reference evidence="2 3" key="1">
    <citation type="submission" date="2014-10" db="EMBL/GenBank/DDBJ databases">
        <title>Draft genome sequence of Actinoplanes utahensis NRRL 12052.</title>
        <authorList>
            <person name="Velasco-Bucheli B."/>
            <person name="del Cerro C."/>
            <person name="Hormigo D."/>
            <person name="Garcia J.L."/>
            <person name="Acebal C."/>
            <person name="Arroyo M."/>
            <person name="de la Mata I."/>
        </authorList>
    </citation>
    <scope>NUCLEOTIDE SEQUENCE [LARGE SCALE GENOMIC DNA]</scope>
    <source>
        <strain evidence="2 3">NRRL 12052</strain>
    </source>
</reference>
<keyword evidence="1" id="KW-0472">Membrane</keyword>
<name>A0A0A6UPJ8_ACTUT</name>
<sequence>MSDEVLPGVTRSAALVRQPAFWVVILLLAIGAVRMSQIAALFLTSYPFATVTAIGMFALLAVPFWLFVSELDFLEREPAGLRGLAFAWGGLVATSVSIPGSTALDNLIAKFGSPGLAAEWGAALAGPTVEEIAKTLGVVAIVLIARTQVNSVLDGIVYGALVGLGFQIVEDVVFAVGAVQLAGEGDRVQPVIATFLVRGFLAGVWSHTLFGALAGAGIGYLVVRRDRGRGHRLAVAALALLAAWASHSLWNSPLFREGFGDGALALLAVLLFKGMPPLLLVLHLVRRAHDREAAYYVAILAAVRDRDVITEGELRVLGSGSRRGAARRHAAASAGRQARAAVRRLQRAQAALAVELSRATADAALATGVDARAAEVRSHRATLAALGHPEAVEGARSWRHTASTVGTALLAFAVVWVALSALGDG</sequence>
<evidence type="ECO:0000256" key="1">
    <source>
        <dbReference type="SAM" id="Phobius"/>
    </source>
</evidence>
<feature type="transmembrane region" description="Helical" evidence="1">
    <location>
        <begin position="233"/>
        <end position="250"/>
    </location>
</feature>
<dbReference type="RefSeq" id="WP_043525695.1">
    <property type="nucleotide sequence ID" value="NZ_BAABKU010000006.1"/>
</dbReference>
<evidence type="ECO:0000313" key="2">
    <source>
        <dbReference type="EMBL" id="KHD76234.1"/>
    </source>
</evidence>